<dbReference type="InterPro" id="IPR013749">
    <property type="entry name" value="PM/HMP-P_kinase-1"/>
</dbReference>
<dbReference type="CDD" id="cd01169">
    <property type="entry name" value="HMPP_kinase"/>
    <property type="match status" value="1"/>
</dbReference>
<dbReference type="InterPro" id="IPR004399">
    <property type="entry name" value="HMP/HMP-P_kinase_dom"/>
</dbReference>
<dbReference type="PANTHER" id="PTHR20858:SF17">
    <property type="entry name" value="HYDROXYMETHYLPYRIMIDINE_PHOSPHOMETHYLPYRIMIDINE KINASE THI20-RELATED"/>
    <property type="match status" value="1"/>
</dbReference>
<dbReference type="SUPFAM" id="SSF53613">
    <property type="entry name" value="Ribokinase-like"/>
    <property type="match status" value="1"/>
</dbReference>
<evidence type="ECO:0000313" key="2">
    <source>
        <dbReference type="Proteomes" id="UP000694867"/>
    </source>
</evidence>
<dbReference type="GO" id="GO:0009228">
    <property type="term" value="P:thiamine biosynthetic process"/>
    <property type="evidence" value="ECO:0007669"/>
    <property type="project" value="InterPro"/>
</dbReference>
<dbReference type="GO" id="GO:0008972">
    <property type="term" value="F:phosphomethylpyrimidine kinase activity"/>
    <property type="evidence" value="ECO:0007669"/>
    <property type="project" value="InterPro"/>
</dbReference>
<dbReference type="GO" id="GO:0008902">
    <property type="term" value="F:hydroxymethylpyrimidine kinase activity"/>
    <property type="evidence" value="ECO:0007669"/>
    <property type="project" value="TreeGrafter"/>
</dbReference>
<sequence>MTPDCVAAQIDAVFDDVQISAVKIGMLHDAGIIHAVADRLTRYRPKWIVLDPVMIAKSGAPLLEPAAIHALKAQLLPLSTVITPNLPEAATLLETSAAESDAAIHAQLNRLLRLGPQAVLIKGGHSNDPAHSTDWLLEADNAHDQLKSFTSQRICTRNDHGTGCTLSSAIAALLPQNTLTSAIRHAKAYLQAALEASDRISVGSGHGPLHHFHNLWPAR</sequence>
<dbReference type="KEGG" id="goe:100907206"/>
<protein>
    <submittedName>
        <fullName evidence="3">Uncharacterized protein LOC100907206</fullName>
    </submittedName>
</protein>
<name>A0AAJ6QLA6_9ACAR</name>
<dbReference type="Pfam" id="PF08543">
    <property type="entry name" value="Phos_pyr_kin"/>
    <property type="match status" value="1"/>
</dbReference>
<dbReference type="Proteomes" id="UP000694867">
    <property type="component" value="Unplaced"/>
</dbReference>
<dbReference type="NCBIfam" id="TIGR00097">
    <property type="entry name" value="HMP-P_kinase"/>
    <property type="match status" value="1"/>
</dbReference>
<keyword evidence="2" id="KW-1185">Reference proteome</keyword>
<gene>
    <name evidence="3" type="primary">LOC100907206</name>
</gene>
<organism evidence="2 3">
    <name type="scientific">Galendromus occidentalis</name>
    <name type="common">western predatory mite</name>
    <dbReference type="NCBI Taxonomy" id="34638"/>
    <lineage>
        <taxon>Eukaryota</taxon>
        <taxon>Metazoa</taxon>
        <taxon>Ecdysozoa</taxon>
        <taxon>Arthropoda</taxon>
        <taxon>Chelicerata</taxon>
        <taxon>Arachnida</taxon>
        <taxon>Acari</taxon>
        <taxon>Parasitiformes</taxon>
        <taxon>Mesostigmata</taxon>
        <taxon>Gamasina</taxon>
        <taxon>Phytoseioidea</taxon>
        <taxon>Phytoseiidae</taxon>
        <taxon>Typhlodrominae</taxon>
        <taxon>Galendromus</taxon>
    </lineage>
</organism>
<accession>A0AAJ6QLA6</accession>
<feature type="domain" description="Pyridoxamine kinase/Phosphomethylpyrimidine kinase" evidence="1">
    <location>
        <begin position="2"/>
        <end position="210"/>
    </location>
</feature>
<reference evidence="3" key="1">
    <citation type="submission" date="2025-08" db="UniProtKB">
        <authorList>
            <consortium name="RefSeq"/>
        </authorList>
    </citation>
    <scope>IDENTIFICATION</scope>
</reference>
<dbReference type="RefSeq" id="XP_003738639.1">
    <property type="nucleotide sequence ID" value="XM_003738591.1"/>
</dbReference>
<dbReference type="GeneID" id="100907206"/>
<dbReference type="Gene3D" id="3.40.1190.20">
    <property type="match status" value="1"/>
</dbReference>
<evidence type="ECO:0000259" key="1">
    <source>
        <dbReference type="Pfam" id="PF08543"/>
    </source>
</evidence>
<dbReference type="AlphaFoldDB" id="A0AAJ6QLA6"/>
<dbReference type="PANTHER" id="PTHR20858">
    <property type="entry name" value="PHOSPHOMETHYLPYRIMIDINE KINASE"/>
    <property type="match status" value="1"/>
</dbReference>
<evidence type="ECO:0000313" key="3">
    <source>
        <dbReference type="RefSeq" id="XP_003738639.1"/>
    </source>
</evidence>
<dbReference type="GO" id="GO:0005829">
    <property type="term" value="C:cytosol"/>
    <property type="evidence" value="ECO:0007669"/>
    <property type="project" value="TreeGrafter"/>
</dbReference>
<dbReference type="InterPro" id="IPR029056">
    <property type="entry name" value="Ribokinase-like"/>
</dbReference>
<proteinExistence type="predicted"/>